<dbReference type="OrthoDB" id="645709at2759"/>
<dbReference type="EMBL" id="JADCNL010000011">
    <property type="protein sequence ID" value="KAG0460486.1"/>
    <property type="molecule type" value="Genomic_DNA"/>
</dbReference>
<dbReference type="Proteomes" id="UP000636800">
    <property type="component" value="Chromosome 11"/>
</dbReference>
<comment type="caution">
    <text evidence="1">The sequence shown here is derived from an EMBL/GenBank/DDBJ whole genome shotgun (WGS) entry which is preliminary data.</text>
</comment>
<evidence type="ECO:0000313" key="2">
    <source>
        <dbReference type="Proteomes" id="UP000636800"/>
    </source>
</evidence>
<reference evidence="1 2" key="1">
    <citation type="journal article" date="2020" name="Nat. Food">
        <title>A phased Vanilla planifolia genome enables genetic improvement of flavour and production.</title>
        <authorList>
            <person name="Hasing T."/>
            <person name="Tang H."/>
            <person name="Brym M."/>
            <person name="Khazi F."/>
            <person name="Huang T."/>
            <person name="Chambers A.H."/>
        </authorList>
    </citation>
    <scope>NUCLEOTIDE SEQUENCE [LARGE SCALE GENOMIC DNA]</scope>
    <source>
        <tissue evidence="1">Leaf</tissue>
    </source>
</reference>
<evidence type="ECO:0000313" key="1">
    <source>
        <dbReference type="EMBL" id="KAG0460486.1"/>
    </source>
</evidence>
<sequence>MEGLRPGELVEGRGGRIPPSVRLVQSLGRCLLLVRHVEEPPLLLSHGAGGLGVDAMVHHLEEAPLRGGPADFRPQAVLSSSNPMQPPQVYQRRVALLDYFVFAGSPPEEKRGCISAGKEGHKETA</sequence>
<organism evidence="1 2">
    <name type="scientific">Vanilla planifolia</name>
    <name type="common">Vanilla</name>
    <dbReference type="NCBI Taxonomy" id="51239"/>
    <lineage>
        <taxon>Eukaryota</taxon>
        <taxon>Viridiplantae</taxon>
        <taxon>Streptophyta</taxon>
        <taxon>Embryophyta</taxon>
        <taxon>Tracheophyta</taxon>
        <taxon>Spermatophyta</taxon>
        <taxon>Magnoliopsida</taxon>
        <taxon>Liliopsida</taxon>
        <taxon>Asparagales</taxon>
        <taxon>Orchidaceae</taxon>
        <taxon>Vanilloideae</taxon>
        <taxon>Vanilleae</taxon>
        <taxon>Vanilla</taxon>
    </lineage>
</organism>
<dbReference type="AlphaFoldDB" id="A0A835PXX5"/>
<gene>
    <name evidence="1" type="ORF">HPP92_020783</name>
</gene>
<accession>A0A835PXX5</accession>
<keyword evidence="2" id="KW-1185">Reference proteome</keyword>
<proteinExistence type="predicted"/>
<protein>
    <submittedName>
        <fullName evidence="1">Uncharacterized protein</fullName>
    </submittedName>
</protein>
<name>A0A835PXX5_VANPL</name>